<reference evidence="1 3" key="1">
    <citation type="journal article" date="2011" name="Nature">
        <title>The Medicago genome provides insight into the evolution of rhizobial symbioses.</title>
        <authorList>
            <person name="Young N.D."/>
            <person name="Debelle F."/>
            <person name="Oldroyd G.E."/>
            <person name="Geurts R."/>
            <person name="Cannon S.B."/>
            <person name="Udvardi M.K."/>
            <person name="Benedito V.A."/>
            <person name="Mayer K.F."/>
            <person name="Gouzy J."/>
            <person name="Schoof H."/>
            <person name="Van de Peer Y."/>
            <person name="Proost S."/>
            <person name="Cook D.R."/>
            <person name="Meyers B.C."/>
            <person name="Spannagl M."/>
            <person name="Cheung F."/>
            <person name="De Mita S."/>
            <person name="Krishnakumar V."/>
            <person name="Gundlach H."/>
            <person name="Zhou S."/>
            <person name="Mudge J."/>
            <person name="Bharti A.K."/>
            <person name="Murray J.D."/>
            <person name="Naoumkina M.A."/>
            <person name="Rosen B."/>
            <person name="Silverstein K.A."/>
            <person name="Tang H."/>
            <person name="Rombauts S."/>
            <person name="Zhao P.X."/>
            <person name="Zhou P."/>
            <person name="Barbe V."/>
            <person name="Bardou P."/>
            <person name="Bechner M."/>
            <person name="Bellec A."/>
            <person name="Berger A."/>
            <person name="Berges H."/>
            <person name="Bidwell S."/>
            <person name="Bisseling T."/>
            <person name="Choisne N."/>
            <person name="Couloux A."/>
            <person name="Denny R."/>
            <person name="Deshpande S."/>
            <person name="Dai X."/>
            <person name="Doyle J.J."/>
            <person name="Dudez A.M."/>
            <person name="Farmer A.D."/>
            <person name="Fouteau S."/>
            <person name="Franken C."/>
            <person name="Gibelin C."/>
            <person name="Gish J."/>
            <person name="Goldstein S."/>
            <person name="Gonzalez A.J."/>
            <person name="Green P.J."/>
            <person name="Hallab A."/>
            <person name="Hartog M."/>
            <person name="Hua A."/>
            <person name="Humphray S.J."/>
            <person name="Jeong D.H."/>
            <person name="Jing Y."/>
            <person name="Jocker A."/>
            <person name="Kenton S.M."/>
            <person name="Kim D.J."/>
            <person name="Klee K."/>
            <person name="Lai H."/>
            <person name="Lang C."/>
            <person name="Lin S."/>
            <person name="Macmil S.L."/>
            <person name="Magdelenat G."/>
            <person name="Matthews L."/>
            <person name="McCorrison J."/>
            <person name="Monaghan E.L."/>
            <person name="Mun J.H."/>
            <person name="Najar F.Z."/>
            <person name="Nicholson C."/>
            <person name="Noirot C."/>
            <person name="O'Bleness M."/>
            <person name="Paule C.R."/>
            <person name="Poulain J."/>
            <person name="Prion F."/>
            <person name="Qin B."/>
            <person name="Qu C."/>
            <person name="Retzel E.F."/>
            <person name="Riddle C."/>
            <person name="Sallet E."/>
            <person name="Samain S."/>
            <person name="Samson N."/>
            <person name="Sanders I."/>
            <person name="Saurat O."/>
            <person name="Scarpelli C."/>
            <person name="Schiex T."/>
            <person name="Segurens B."/>
            <person name="Severin A.J."/>
            <person name="Sherrier D.J."/>
            <person name="Shi R."/>
            <person name="Sims S."/>
            <person name="Singer S.R."/>
            <person name="Sinharoy S."/>
            <person name="Sterck L."/>
            <person name="Viollet A."/>
            <person name="Wang B.B."/>
            <person name="Wang K."/>
            <person name="Wang M."/>
            <person name="Wang X."/>
            <person name="Warfsmann J."/>
            <person name="Weissenbach J."/>
            <person name="White D.D."/>
            <person name="White J.D."/>
            <person name="Wiley G.B."/>
            <person name="Wincker P."/>
            <person name="Xing Y."/>
            <person name="Yang L."/>
            <person name="Yao Z."/>
            <person name="Ying F."/>
            <person name="Zhai J."/>
            <person name="Zhou L."/>
            <person name="Zuber A."/>
            <person name="Denarie J."/>
            <person name="Dixon R.A."/>
            <person name="May G.D."/>
            <person name="Schwartz D.C."/>
            <person name="Rogers J."/>
            <person name="Quetier F."/>
            <person name="Town C.D."/>
            <person name="Roe B.A."/>
        </authorList>
    </citation>
    <scope>NUCLEOTIDE SEQUENCE [LARGE SCALE GENOMIC DNA]</scope>
    <source>
        <strain evidence="1">A17</strain>
        <strain evidence="2 3">cv. Jemalong A17</strain>
    </source>
</reference>
<dbReference type="AlphaFoldDB" id="A0A072ULJ8"/>
<accession>A0A072ULJ8</accession>
<dbReference type="Proteomes" id="UP000002051">
    <property type="component" value="Chromosome 4"/>
</dbReference>
<dbReference type="EnsemblPlants" id="KEH30649">
    <property type="protein sequence ID" value="KEH30649"/>
    <property type="gene ID" value="MTR_4g077703"/>
</dbReference>
<sequence length="115" mass="12589">MIQELFLESKMIFVHEVSASDRSLTFYPPIHRSVVQSSNNAELDGEQVSSEQAQKQFVIPGGPMNASSSPVQSFYVPPSQTHAAHMTYGEGSQLGAQTKLQNEVAGMTFGYGFIF</sequence>
<reference evidence="2" key="3">
    <citation type="submission" date="2015-04" db="UniProtKB">
        <authorList>
            <consortium name="EnsemblPlants"/>
        </authorList>
    </citation>
    <scope>IDENTIFICATION</scope>
    <source>
        <strain evidence="2">cv. Jemalong A17</strain>
    </source>
</reference>
<dbReference type="HOGENOM" id="CLU_2112509_0_0_1"/>
<proteinExistence type="predicted"/>
<gene>
    <name evidence="1" type="ordered locus">MTR_4g077703</name>
</gene>
<name>A0A072ULJ8_MEDTR</name>
<evidence type="ECO:0000313" key="3">
    <source>
        <dbReference type="Proteomes" id="UP000002051"/>
    </source>
</evidence>
<keyword evidence="3" id="KW-1185">Reference proteome</keyword>
<protein>
    <submittedName>
        <fullName evidence="1 2">Uncharacterized protein</fullName>
    </submittedName>
</protein>
<evidence type="ECO:0000313" key="2">
    <source>
        <dbReference type="EnsemblPlants" id="KEH30649"/>
    </source>
</evidence>
<organism evidence="1 3">
    <name type="scientific">Medicago truncatula</name>
    <name type="common">Barrel medic</name>
    <name type="synonym">Medicago tribuloides</name>
    <dbReference type="NCBI Taxonomy" id="3880"/>
    <lineage>
        <taxon>Eukaryota</taxon>
        <taxon>Viridiplantae</taxon>
        <taxon>Streptophyta</taxon>
        <taxon>Embryophyta</taxon>
        <taxon>Tracheophyta</taxon>
        <taxon>Spermatophyta</taxon>
        <taxon>Magnoliopsida</taxon>
        <taxon>eudicotyledons</taxon>
        <taxon>Gunneridae</taxon>
        <taxon>Pentapetalae</taxon>
        <taxon>rosids</taxon>
        <taxon>fabids</taxon>
        <taxon>Fabales</taxon>
        <taxon>Fabaceae</taxon>
        <taxon>Papilionoideae</taxon>
        <taxon>50 kb inversion clade</taxon>
        <taxon>NPAAA clade</taxon>
        <taxon>Hologalegina</taxon>
        <taxon>IRL clade</taxon>
        <taxon>Trifolieae</taxon>
        <taxon>Medicago</taxon>
    </lineage>
</organism>
<reference evidence="1 3" key="2">
    <citation type="journal article" date="2014" name="BMC Genomics">
        <title>An improved genome release (version Mt4.0) for the model legume Medicago truncatula.</title>
        <authorList>
            <person name="Tang H."/>
            <person name="Krishnakumar V."/>
            <person name="Bidwell S."/>
            <person name="Rosen B."/>
            <person name="Chan A."/>
            <person name="Zhou S."/>
            <person name="Gentzbittel L."/>
            <person name="Childs K.L."/>
            <person name="Yandell M."/>
            <person name="Gundlach H."/>
            <person name="Mayer K.F."/>
            <person name="Schwartz D.C."/>
            <person name="Town C.D."/>
        </authorList>
    </citation>
    <scope>GENOME REANNOTATION</scope>
    <source>
        <strain evidence="1">A17</strain>
        <strain evidence="2 3">cv. Jemalong A17</strain>
    </source>
</reference>
<dbReference type="EMBL" id="CM001220">
    <property type="protein sequence ID" value="KEH30649.1"/>
    <property type="molecule type" value="Genomic_DNA"/>
</dbReference>
<evidence type="ECO:0000313" key="1">
    <source>
        <dbReference type="EMBL" id="KEH30649.1"/>
    </source>
</evidence>